<dbReference type="EMBL" id="JBAKFF010000001">
    <property type="protein sequence ID" value="MEX0430684.1"/>
    <property type="molecule type" value="Genomic_DNA"/>
</dbReference>
<dbReference type="PANTHER" id="PTHR33221">
    <property type="entry name" value="WINGED HELIX-TURN-HELIX TRANSCRIPTIONAL REGULATOR, RRF2 FAMILY"/>
    <property type="match status" value="1"/>
</dbReference>
<evidence type="ECO:0000313" key="2">
    <source>
        <dbReference type="Proteomes" id="UP001556637"/>
    </source>
</evidence>
<name>A0ABV3T7M2_9GAMM</name>
<dbReference type="NCBIfam" id="TIGR00738">
    <property type="entry name" value="rrf2_super"/>
    <property type="match status" value="1"/>
</dbReference>
<organism evidence="1 2">
    <name type="scientific">Spiribacter insolitus</name>
    <dbReference type="NCBI Taxonomy" id="3122417"/>
    <lineage>
        <taxon>Bacteria</taxon>
        <taxon>Pseudomonadati</taxon>
        <taxon>Pseudomonadota</taxon>
        <taxon>Gammaproteobacteria</taxon>
        <taxon>Chromatiales</taxon>
        <taxon>Ectothiorhodospiraceae</taxon>
        <taxon>Spiribacter</taxon>
    </lineage>
</organism>
<dbReference type="InterPro" id="IPR036388">
    <property type="entry name" value="WH-like_DNA-bd_sf"/>
</dbReference>
<dbReference type="InterPro" id="IPR014290">
    <property type="entry name" value="SUF_FeS_clus_asmbl_reg"/>
</dbReference>
<protein>
    <submittedName>
        <fullName evidence="1">SUF system Fe-S cluster assembly regulator</fullName>
    </submittedName>
</protein>
<comment type="caution">
    <text evidence="1">The sequence shown here is derived from an EMBL/GenBank/DDBJ whole genome shotgun (WGS) entry which is preliminary data.</text>
</comment>
<accession>A0ABV3T7M2</accession>
<dbReference type="Pfam" id="PF02082">
    <property type="entry name" value="Rrf2"/>
    <property type="match status" value="1"/>
</dbReference>
<keyword evidence="2" id="KW-1185">Reference proteome</keyword>
<dbReference type="PROSITE" id="PS51197">
    <property type="entry name" value="HTH_RRF2_2"/>
    <property type="match status" value="1"/>
</dbReference>
<dbReference type="SUPFAM" id="SSF46785">
    <property type="entry name" value="Winged helix' DNA-binding domain"/>
    <property type="match status" value="1"/>
</dbReference>
<sequence length="157" mass="17017">MIRLNRETDYGIGILTLMAREPEARFNAGALAEARGLPQPIVSKILKHLARSDLLVSYRGAKGGYGLARRPESISIAEIITVLEGPIALTDCIEDGQEACQYGSQCNISNVWSRINDVVLNALSEITLAEMTTAEDGGGSGQVHTLEFTGVRHVREH</sequence>
<dbReference type="InterPro" id="IPR000944">
    <property type="entry name" value="Tscrpt_reg_Rrf2"/>
</dbReference>
<evidence type="ECO:0000313" key="1">
    <source>
        <dbReference type="EMBL" id="MEX0430684.1"/>
    </source>
</evidence>
<dbReference type="Proteomes" id="UP001556637">
    <property type="component" value="Unassembled WGS sequence"/>
</dbReference>
<dbReference type="InterPro" id="IPR036390">
    <property type="entry name" value="WH_DNA-bd_sf"/>
</dbReference>
<dbReference type="NCBIfam" id="TIGR02944">
    <property type="entry name" value="suf_reg_Xantho"/>
    <property type="match status" value="1"/>
</dbReference>
<proteinExistence type="predicted"/>
<reference evidence="1 2" key="1">
    <citation type="submission" date="2024-02" db="EMBL/GenBank/DDBJ databases">
        <title>New especies of Spiribacter isolated from saline water.</title>
        <authorList>
            <person name="Leon M.J."/>
            <person name="De La Haba R."/>
            <person name="Sanchez-Porro C."/>
            <person name="Ventosa A."/>
        </authorList>
    </citation>
    <scope>NUCLEOTIDE SEQUENCE [LARGE SCALE GENOMIC DNA]</scope>
    <source>
        <strain evidence="2">ag22IC4-189</strain>
    </source>
</reference>
<dbReference type="Gene3D" id="1.10.10.10">
    <property type="entry name" value="Winged helix-like DNA-binding domain superfamily/Winged helix DNA-binding domain"/>
    <property type="match status" value="1"/>
</dbReference>
<dbReference type="RefSeq" id="WP_367983472.1">
    <property type="nucleotide sequence ID" value="NZ_JBAKFF010000001.1"/>
</dbReference>
<dbReference type="PANTHER" id="PTHR33221:SF2">
    <property type="entry name" value="TRANSCRIPTIONAL REGULATOR"/>
    <property type="match status" value="1"/>
</dbReference>
<gene>
    <name evidence="1" type="ORF">V6X30_04605</name>
</gene>